<dbReference type="InterPro" id="IPR011008">
    <property type="entry name" value="Dimeric_a/b-barrel"/>
</dbReference>
<dbReference type="RefSeq" id="WP_084840490.1">
    <property type="nucleotide sequence ID" value="NZ_ARYN01000003.1"/>
</dbReference>
<evidence type="ECO:0000259" key="2">
    <source>
        <dbReference type="Pfam" id="PF03795"/>
    </source>
</evidence>
<gene>
    <name evidence="3" type="ORF">IIF7_04551</name>
</gene>
<dbReference type="EMBL" id="ARYN01000003">
    <property type="protein sequence ID" value="ORL46760.1"/>
    <property type="molecule type" value="Genomic_DNA"/>
</dbReference>
<dbReference type="Pfam" id="PF03795">
    <property type="entry name" value="YCII"/>
    <property type="match status" value="1"/>
</dbReference>
<organism evidence="3 4">
    <name type="scientific">Zunongwangia atlantica 22II14-10F7</name>
    <dbReference type="NCBI Taxonomy" id="1185767"/>
    <lineage>
        <taxon>Bacteria</taxon>
        <taxon>Pseudomonadati</taxon>
        <taxon>Bacteroidota</taxon>
        <taxon>Flavobacteriia</taxon>
        <taxon>Flavobacteriales</taxon>
        <taxon>Flavobacteriaceae</taxon>
        <taxon>Zunongwangia</taxon>
    </lineage>
</organism>
<evidence type="ECO:0000313" key="3">
    <source>
        <dbReference type="EMBL" id="ORL46760.1"/>
    </source>
</evidence>
<protein>
    <recommendedName>
        <fullName evidence="2">YCII-related domain-containing protein</fullName>
    </recommendedName>
</protein>
<dbReference type="Proteomes" id="UP000192746">
    <property type="component" value="Unassembled WGS sequence"/>
</dbReference>
<dbReference type="NCBIfam" id="NF009508">
    <property type="entry name" value="PRK12866.1"/>
    <property type="match status" value="1"/>
</dbReference>
<comment type="similarity">
    <text evidence="1">Belongs to the YciI family.</text>
</comment>
<dbReference type="OrthoDB" id="9797014at2"/>
<dbReference type="AlphaFoldDB" id="A0A1Y1T6U2"/>
<dbReference type="InterPro" id="IPR005545">
    <property type="entry name" value="YCII"/>
</dbReference>
<name>A0A1Y1T6U2_9FLAO</name>
<dbReference type="PANTHER" id="PTHR33606:SF3">
    <property type="entry name" value="PROTEIN YCII"/>
    <property type="match status" value="1"/>
</dbReference>
<dbReference type="InterPro" id="IPR051807">
    <property type="entry name" value="Sec-metab_biosynth-assoc"/>
</dbReference>
<reference evidence="3 4" key="1">
    <citation type="submission" date="2013-04" db="EMBL/GenBank/DDBJ databases">
        <title>Zunongwangia sp. 22II14-10F7 Genome Sequencing.</title>
        <authorList>
            <person name="Lai Q."/>
            <person name="Shao Z."/>
        </authorList>
    </citation>
    <scope>NUCLEOTIDE SEQUENCE [LARGE SCALE GENOMIC DNA]</scope>
    <source>
        <strain evidence="3 4">22II14-10F7</strain>
    </source>
</reference>
<proteinExistence type="inferred from homology"/>
<evidence type="ECO:0000313" key="4">
    <source>
        <dbReference type="Proteomes" id="UP000192746"/>
    </source>
</evidence>
<comment type="caution">
    <text evidence="3">The sequence shown here is derived from an EMBL/GenBank/DDBJ whole genome shotgun (WGS) entry which is preliminary data.</text>
</comment>
<dbReference type="PANTHER" id="PTHR33606">
    <property type="entry name" value="PROTEIN YCII"/>
    <property type="match status" value="1"/>
</dbReference>
<evidence type="ECO:0000256" key="1">
    <source>
        <dbReference type="ARBA" id="ARBA00007689"/>
    </source>
</evidence>
<keyword evidence="4" id="KW-1185">Reference proteome</keyword>
<dbReference type="SUPFAM" id="SSF54909">
    <property type="entry name" value="Dimeric alpha+beta barrel"/>
    <property type="match status" value="1"/>
</dbReference>
<dbReference type="Gene3D" id="3.30.70.1060">
    <property type="entry name" value="Dimeric alpha+beta barrel"/>
    <property type="match status" value="1"/>
</dbReference>
<feature type="domain" description="YCII-related" evidence="2">
    <location>
        <begin position="1"/>
        <end position="87"/>
    </location>
</feature>
<accession>A0A1Y1T6U2</accession>
<sequence>MNFYILTYHLVDSYLEERGKYRGEHLGMAKKGQEAGEIVMAGALDNPADKAVFIFKSESEETAINFAENDPYYKNGLIKEYSVRKWNVVIGNE</sequence>